<dbReference type="GO" id="GO:0016020">
    <property type="term" value="C:membrane"/>
    <property type="evidence" value="ECO:0007669"/>
    <property type="project" value="InterPro"/>
</dbReference>
<proteinExistence type="predicted"/>
<organism evidence="2 3">
    <name type="scientific">Ciceribacter naphthalenivorans</name>
    <dbReference type="NCBI Taxonomy" id="1118451"/>
    <lineage>
        <taxon>Bacteria</taxon>
        <taxon>Pseudomonadati</taxon>
        <taxon>Pseudomonadota</taxon>
        <taxon>Alphaproteobacteria</taxon>
        <taxon>Hyphomicrobiales</taxon>
        <taxon>Rhizobiaceae</taxon>
        <taxon>Ciceribacter</taxon>
    </lineage>
</organism>
<name>A0A512HDF7_9HYPH</name>
<evidence type="ECO:0000256" key="1">
    <source>
        <dbReference type="SAM" id="SignalP"/>
    </source>
</evidence>
<evidence type="ECO:0000313" key="3">
    <source>
        <dbReference type="Proteomes" id="UP000321717"/>
    </source>
</evidence>
<keyword evidence="3" id="KW-1185">Reference proteome</keyword>
<dbReference type="EMBL" id="BJZP01000002">
    <property type="protein sequence ID" value="GEO83475.1"/>
    <property type="molecule type" value="Genomic_DNA"/>
</dbReference>
<dbReference type="AlphaFoldDB" id="A0A512HDF7"/>
<dbReference type="RefSeq" id="WP_147178295.1">
    <property type="nucleotide sequence ID" value="NZ_BJZP01000002.1"/>
</dbReference>
<evidence type="ECO:0008006" key="4">
    <source>
        <dbReference type="Google" id="ProtNLM"/>
    </source>
</evidence>
<sequence>MPSFFHRHRTFIALLAAGLAVMAIPAAHAQTPVSPELRAKAYKVLRTCKADIQQLCRGIEYGGGRIAKCLQAHETSVTPGCRAALTEVLTP</sequence>
<keyword evidence="1" id="KW-0732">Signal</keyword>
<protein>
    <recommendedName>
        <fullName evidence="4">Cysteine rich repeat protein</fullName>
    </recommendedName>
</protein>
<reference evidence="2 3" key="1">
    <citation type="submission" date="2019-07" db="EMBL/GenBank/DDBJ databases">
        <title>Whole genome shotgun sequence of Rhizobium naphthalenivorans NBRC 107585.</title>
        <authorList>
            <person name="Hosoyama A."/>
            <person name="Uohara A."/>
            <person name="Ohji S."/>
            <person name="Ichikawa N."/>
        </authorList>
    </citation>
    <scope>NUCLEOTIDE SEQUENCE [LARGE SCALE GENOMIC DNA]</scope>
    <source>
        <strain evidence="2 3">NBRC 107585</strain>
    </source>
</reference>
<feature type="chain" id="PRO_5021784984" description="Cysteine rich repeat protein" evidence="1">
    <location>
        <begin position="30"/>
        <end position="91"/>
    </location>
</feature>
<evidence type="ECO:0000313" key="2">
    <source>
        <dbReference type="EMBL" id="GEO83475.1"/>
    </source>
</evidence>
<gene>
    <name evidence="2" type="ORF">RNA01_04070</name>
</gene>
<dbReference type="InterPro" id="IPR001893">
    <property type="entry name" value="Cys-rich_GLG1_repeat"/>
</dbReference>
<dbReference type="OrthoDB" id="7060861at2"/>
<dbReference type="Pfam" id="PF00839">
    <property type="entry name" value="Cys_rich_FGFR"/>
    <property type="match status" value="1"/>
</dbReference>
<feature type="signal peptide" evidence="1">
    <location>
        <begin position="1"/>
        <end position="29"/>
    </location>
</feature>
<accession>A0A512HDF7</accession>
<comment type="caution">
    <text evidence="2">The sequence shown here is derived from an EMBL/GenBank/DDBJ whole genome shotgun (WGS) entry which is preliminary data.</text>
</comment>
<dbReference type="Proteomes" id="UP000321717">
    <property type="component" value="Unassembled WGS sequence"/>
</dbReference>